<gene>
    <name evidence="7" type="ORF">MNBD_ALPHA07-665</name>
</gene>
<dbReference type="EC" id="3.11.1.1" evidence="7"/>
<name>A0A3B0RYR6_9ZZZZ</name>
<dbReference type="EMBL" id="UOEG01000159">
    <property type="protein sequence ID" value="VAV97149.1"/>
    <property type="molecule type" value="Genomic_DNA"/>
</dbReference>
<dbReference type="PANTHER" id="PTHR43434:SF19">
    <property type="entry name" value="PHOSPHONOACETALDEHYDE HYDROLASE"/>
    <property type="match status" value="1"/>
</dbReference>
<dbReference type="InterPro" id="IPR036412">
    <property type="entry name" value="HAD-like_sf"/>
</dbReference>
<dbReference type="InterPro" id="IPR023214">
    <property type="entry name" value="HAD_sf"/>
</dbReference>
<reference evidence="7" key="1">
    <citation type="submission" date="2018-06" db="EMBL/GenBank/DDBJ databases">
        <authorList>
            <person name="Zhirakovskaya E."/>
        </authorList>
    </citation>
    <scope>NUCLEOTIDE SEQUENCE</scope>
</reference>
<dbReference type="Pfam" id="PF00702">
    <property type="entry name" value="Hydrolase"/>
    <property type="match status" value="1"/>
</dbReference>
<evidence type="ECO:0000256" key="4">
    <source>
        <dbReference type="ARBA" id="ARBA00022801"/>
    </source>
</evidence>
<dbReference type="Gene3D" id="1.10.150.240">
    <property type="entry name" value="Putative phosphatase, domain 2"/>
    <property type="match status" value="1"/>
</dbReference>
<dbReference type="GO" id="GO:0006281">
    <property type="term" value="P:DNA repair"/>
    <property type="evidence" value="ECO:0007669"/>
    <property type="project" value="TreeGrafter"/>
</dbReference>
<sequence length="282" mass="30408">MAGPSEYTFSRIYRGKIKAAVLDWSGTLADAYVIAPAVVFVEVFKSQGVEISMEEARGPMGLRKDIHIQKLTQDPVIAARWEKIKGKPPTQADVDAMFAEFVPAQLACLPKYTALLPGIKEVVNGLQAEGIKIGVSTGFTRVMVDVLLKDVIAQGVTPDATVAGDEVVNGARPSPHMVFKNLDLMGIDDVKSVVKCDDTVSGIGEAMNAGCWGVGLVRYSNYMNINSLDEEATLSEADMTARMAKTRKILEQAGAHYVIDSLVELPAVIDDINARLARGEKP</sequence>
<dbReference type="NCBIfam" id="TIGR01422">
    <property type="entry name" value="phosphonatase"/>
    <property type="match status" value="1"/>
</dbReference>
<evidence type="ECO:0000313" key="7">
    <source>
        <dbReference type="EMBL" id="VAV97149.1"/>
    </source>
</evidence>
<comment type="cofactor">
    <cofactor evidence="1">
        <name>Mg(2+)</name>
        <dbReference type="ChEBI" id="CHEBI:18420"/>
    </cofactor>
</comment>
<dbReference type="PANTHER" id="PTHR43434">
    <property type="entry name" value="PHOSPHOGLYCOLATE PHOSPHATASE"/>
    <property type="match status" value="1"/>
</dbReference>
<dbReference type="GO" id="GO:0050194">
    <property type="term" value="F:phosphonoacetaldehyde hydrolase activity"/>
    <property type="evidence" value="ECO:0007669"/>
    <property type="project" value="UniProtKB-EC"/>
</dbReference>
<dbReference type="InterPro" id="IPR023198">
    <property type="entry name" value="PGP-like_dom2"/>
</dbReference>
<dbReference type="GO" id="GO:0046872">
    <property type="term" value="F:metal ion binding"/>
    <property type="evidence" value="ECO:0007669"/>
    <property type="project" value="UniProtKB-KW"/>
</dbReference>
<dbReference type="SUPFAM" id="SSF56784">
    <property type="entry name" value="HAD-like"/>
    <property type="match status" value="1"/>
</dbReference>
<evidence type="ECO:0000256" key="1">
    <source>
        <dbReference type="ARBA" id="ARBA00001946"/>
    </source>
</evidence>
<keyword evidence="4 7" id="KW-0378">Hydrolase</keyword>
<evidence type="ECO:0000256" key="3">
    <source>
        <dbReference type="ARBA" id="ARBA00022723"/>
    </source>
</evidence>
<proteinExistence type="inferred from homology"/>
<keyword evidence="3" id="KW-0479">Metal-binding</keyword>
<dbReference type="AlphaFoldDB" id="A0A3B0RYR6"/>
<dbReference type="GO" id="GO:0005829">
    <property type="term" value="C:cytosol"/>
    <property type="evidence" value="ECO:0007669"/>
    <property type="project" value="TreeGrafter"/>
</dbReference>
<dbReference type="SFLD" id="SFLDS00003">
    <property type="entry name" value="Haloacid_Dehalogenase"/>
    <property type="match status" value="1"/>
</dbReference>
<keyword evidence="5" id="KW-0460">Magnesium</keyword>
<keyword evidence="6" id="KW-0704">Schiff base</keyword>
<evidence type="ECO:0000256" key="5">
    <source>
        <dbReference type="ARBA" id="ARBA00022842"/>
    </source>
</evidence>
<protein>
    <submittedName>
        <fullName evidence="7">Phosphonoacetaldehyde hydrolase</fullName>
        <ecNumber evidence="7">3.11.1.1</ecNumber>
    </submittedName>
</protein>
<dbReference type="GO" id="GO:0008967">
    <property type="term" value="F:phosphoglycolate phosphatase activity"/>
    <property type="evidence" value="ECO:0007669"/>
    <property type="project" value="TreeGrafter"/>
</dbReference>
<dbReference type="GO" id="GO:0019700">
    <property type="term" value="P:organic phosphonate catabolic process"/>
    <property type="evidence" value="ECO:0007669"/>
    <property type="project" value="InterPro"/>
</dbReference>
<accession>A0A3B0RYR6</accession>
<organism evidence="7">
    <name type="scientific">hydrothermal vent metagenome</name>
    <dbReference type="NCBI Taxonomy" id="652676"/>
    <lineage>
        <taxon>unclassified sequences</taxon>
        <taxon>metagenomes</taxon>
        <taxon>ecological metagenomes</taxon>
    </lineage>
</organism>
<dbReference type="SFLD" id="SFLDG01135">
    <property type="entry name" value="C1.5.6:_HAD__Beta-PGM__Phospha"/>
    <property type="match status" value="1"/>
</dbReference>
<evidence type="ECO:0000256" key="2">
    <source>
        <dbReference type="ARBA" id="ARBA00011738"/>
    </source>
</evidence>
<evidence type="ECO:0000256" key="6">
    <source>
        <dbReference type="ARBA" id="ARBA00023270"/>
    </source>
</evidence>
<dbReference type="HAMAP" id="MF_01375">
    <property type="entry name" value="PhnX"/>
    <property type="match status" value="1"/>
</dbReference>
<comment type="subunit">
    <text evidence="2">Homodimer.</text>
</comment>
<dbReference type="Gene3D" id="3.40.50.1000">
    <property type="entry name" value="HAD superfamily/HAD-like"/>
    <property type="match status" value="1"/>
</dbReference>
<dbReference type="SFLD" id="SFLDG01129">
    <property type="entry name" value="C1.5:_HAD__Beta-PGM__Phosphata"/>
    <property type="match status" value="1"/>
</dbReference>
<dbReference type="FunFam" id="1.10.150.240:FF:000006">
    <property type="entry name" value="Phosphonoacetaldehyde hydrolase"/>
    <property type="match status" value="1"/>
</dbReference>
<dbReference type="InterPro" id="IPR006323">
    <property type="entry name" value="Phosphonoacetald_hydro"/>
</dbReference>
<dbReference type="InterPro" id="IPR050155">
    <property type="entry name" value="HAD-like_hydrolase_sf"/>
</dbReference>